<evidence type="ECO:0000313" key="1">
    <source>
        <dbReference type="EMBL" id="MFC5428000.1"/>
    </source>
</evidence>
<organism evidence="1 2">
    <name type="scientific">Paraburkholderia denitrificans</name>
    <dbReference type="NCBI Taxonomy" id="694025"/>
    <lineage>
        <taxon>Bacteria</taxon>
        <taxon>Pseudomonadati</taxon>
        <taxon>Pseudomonadota</taxon>
        <taxon>Betaproteobacteria</taxon>
        <taxon>Burkholderiales</taxon>
        <taxon>Burkholderiaceae</taxon>
        <taxon>Paraburkholderia</taxon>
    </lineage>
</organism>
<reference evidence="2" key="1">
    <citation type="journal article" date="2019" name="Int. J. Syst. Evol. Microbiol.">
        <title>The Global Catalogue of Microorganisms (GCM) 10K type strain sequencing project: providing services to taxonomists for standard genome sequencing and annotation.</title>
        <authorList>
            <consortium name="The Broad Institute Genomics Platform"/>
            <consortium name="The Broad Institute Genome Sequencing Center for Infectious Disease"/>
            <person name="Wu L."/>
            <person name="Ma J."/>
        </authorList>
    </citation>
    <scope>NUCLEOTIDE SEQUENCE [LARGE SCALE GENOMIC DNA]</scope>
    <source>
        <strain evidence="2">CCUG 56042</strain>
    </source>
</reference>
<name>A0ABW0J4V4_9BURK</name>
<dbReference type="RefSeq" id="WP_377709660.1">
    <property type="nucleotide sequence ID" value="NZ_JBHSMP010000007.1"/>
</dbReference>
<dbReference type="EMBL" id="JBHSMP010000007">
    <property type="protein sequence ID" value="MFC5428000.1"/>
    <property type="molecule type" value="Genomic_DNA"/>
</dbReference>
<keyword evidence="2" id="KW-1185">Reference proteome</keyword>
<comment type="caution">
    <text evidence="1">The sequence shown here is derived from an EMBL/GenBank/DDBJ whole genome shotgun (WGS) entry which is preliminary data.</text>
</comment>
<accession>A0ABW0J4V4</accession>
<proteinExistence type="predicted"/>
<dbReference type="Proteomes" id="UP001596103">
    <property type="component" value="Unassembled WGS sequence"/>
</dbReference>
<gene>
    <name evidence="1" type="ORF">ACFPTO_04130</name>
</gene>
<sequence length="164" mass="17727">MENGASAGIAVVGNNGPLGGRLFLRYTQALITQMAQTAVCNRHHSISQLICRWLCAGLRVLQGGQARGRSPSGAWLIRLPNRRTTRRSASARKNVASTLASHRHKHHAATVDAASLAPDCLAERRQFAATVLRVRFSSGYRHVAASLLLRCLPLSRACGHCVIV</sequence>
<evidence type="ECO:0000313" key="2">
    <source>
        <dbReference type="Proteomes" id="UP001596103"/>
    </source>
</evidence>
<protein>
    <submittedName>
        <fullName evidence="1">Uncharacterized protein</fullName>
    </submittedName>
</protein>